<dbReference type="Proteomes" id="UP000003527">
    <property type="component" value="Unassembled WGS sequence"/>
</dbReference>
<proteinExistence type="predicted"/>
<protein>
    <recommendedName>
        <fullName evidence="1">SGNH hydrolase-type esterase domain-containing protein</fullName>
    </recommendedName>
</protein>
<dbReference type="InterPro" id="IPR036514">
    <property type="entry name" value="SGNH_hydro_sf"/>
</dbReference>
<dbReference type="EMBL" id="AFZD01000017">
    <property type="protein sequence ID" value="EHL11414.1"/>
    <property type="molecule type" value="Genomic_DNA"/>
</dbReference>
<dbReference type="PATRIC" id="fig|796944.3.peg.1469"/>
<reference evidence="2 3" key="1">
    <citation type="submission" date="2011-08" db="EMBL/GenBank/DDBJ databases">
        <title>The Genome Sequence of Oribacterium sp. ACB7.</title>
        <authorList>
            <consortium name="The Broad Institute Genome Sequencing Platform"/>
            <person name="Earl A."/>
            <person name="Ward D."/>
            <person name="Feldgarden M."/>
            <person name="Gevers D."/>
            <person name="Sizova M."/>
            <person name="Hazen A."/>
            <person name="Epstein S."/>
            <person name="Young S.K."/>
            <person name="Zeng Q."/>
            <person name="Gargeya S."/>
            <person name="Fitzgerald M."/>
            <person name="Haas B."/>
            <person name="Abouelleil A."/>
            <person name="Alvarado L."/>
            <person name="Arachchi H.M."/>
            <person name="Berlin A."/>
            <person name="Brown A."/>
            <person name="Chapman S.B."/>
            <person name="Chen Z."/>
            <person name="Dunbar C."/>
            <person name="Freedman E."/>
            <person name="Gearin G."/>
            <person name="Gellesch M."/>
            <person name="Goldberg J."/>
            <person name="Griggs A."/>
            <person name="Gujja S."/>
            <person name="Heiman D."/>
            <person name="Howarth C."/>
            <person name="Larson L."/>
            <person name="Lui A."/>
            <person name="MacDonald P.J.P."/>
            <person name="Montmayeur A."/>
            <person name="Murphy C."/>
            <person name="Neiman D."/>
            <person name="Pearson M."/>
            <person name="Priest M."/>
            <person name="Roberts A."/>
            <person name="Saif S."/>
            <person name="Shea T."/>
            <person name="Shenoy N."/>
            <person name="Sisk P."/>
            <person name="Stolte C."/>
            <person name="Sykes S."/>
            <person name="Wortman J."/>
            <person name="Nusbaum C."/>
            <person name="Birren B."/>
        </authorList>
    </citation>
    <scope>NUCLEOTIDE SEQUENCE [LARGE SCALE GENOMIC DNA]</scope>
    <source>
        <strain evidence="2 3">ACB7</strain>
    </source>
</reference>
<evidence type="ECO:0000313" key="3">
    <source>
        <dbReference type="Proteomes" id="UP000003527"/>
    </source>
</evidence>
<dbReference type="Gene3D" id="3.40.50.1110">
    <property type="entry name" value="SGNH hydrolase"/>
    <property type="match status" value="1"/>
</dbReference>
<dbReference type="SUPFAM" id="SSF52266">
    <property type="entry name" value="SGNH hydrolase"/>
    <property type="match status" value="1"/>
</dbReference>
<evidence type="ECO:0000313" key="2">
    <source>
        <dbReference type="EMBL" id="EHL11414.1"/>
    </source>
</evidence>
<comment type="caution">
    <text evidence="2">The sequence shown here is derived from an EMBL/GenBank/DDBJ whole genome shotgun (WGS) entry which is preliminary data.</text>
</comment>
<name>G9WV13_9FIRM</name>
<feature type="domain" description="SGNH hydrolase-type esterase" evidence="1">
    <location>
        <begin position="14"/>
        <end position="186"/>
    </location>
</feature>
<evidence type="ECO:0000259" key="1">
    <source>
        <dbReference type="Pfam" id="PF13472"/>
    </source>
</evidence>
<accession>G9WV13</accession>
<sequence>MKEGTDTKCSCLIYGDSLTYGYLPNEEHQDLKLPVEERYTTMLEQAFPEVHFSIHAKVGRCIPYLPFEWEDFKEACKEFTKADFLIVFLGINDFLSYGRPDIPRVVNRLKEFLEDFPKEGIPFIASHILYICPPTLDFRGDKSYEPFSTMDGKLNGALAEFCKEAEISCFNTGELSLEKFPDGVHLKGEAQIQLGEAVSQFIQKEDFFSFS</sequence>
<dbReference type="Pfam" id="PF13472">
    <property type="entry name" value="Lipase_GDSL_2"/>
    <property type="match status" value="1"/>
</dbReference>
<dbReference type="HOGENOM" id="CLU_088167_1_0_9"/>
<dbReference type="AlphaFoldDB" id="G9WV13"/>
<keyword evidence="3" id="KW-1185">Reference proteome</keyword>
<dbReference type="InterPro" id="IPR013830">
    <property type="entry name" value="SGNH_hydro"/>
</dbReference>
<organism evidence="2 3">
    <name type="scientific">Oribacterium asaccharolyticum ACB7</name>
    <dbReference type="NCBI Taxonomy" id="796944"/>
    <lineage>
        <taxon>Bacteria</taxon>
        <taxon>Bacillati</taxon>
        <taxon>Bacillota</taxon>
        <taxon>Clostridia</taxon>
        <taxon>Lachnospirales</taxon>
        <taxon>Lachnospiraceae</taxon>
        <taxon>Oribacterium</taxon>
    </lineage>
</organism>
<gene>
    <name evidence="2" type="ORF">HMPREF9624_00747</name>
</gene>
<dbReference type="RefSeq" id="WP_009536606.1">
    <property type="nucleotide sequence ID" value="NZ_JH414504.1"/>
</dbReference>